<evidence type="ECO:0000256" key="1">
    <source>
        <dbReference type="ARBA" id="ARBA00006845"/>
    </source>
</evidence>
<dbReference type="EMBL" id="BAAASE010000010">
    <property type="protein sequence ID" value="GAA2417587.1"/>
    <property type="molecule type" value="Genomic_DNA"/>
</dbReference>
<accession>A0ABP5W1T2</accession>
<evidence type="ECO:0000313" key="5">
    <source>
        <dbReference type="Proteomes" id="UP001499986"/>
    </source>
</evidence>
<comment type="caution">
    <text evidence="4">The sequence shown here is derived from an EMBL/GenBank/DDBJ whole genome shotgun (WGS) entry which is preliminary data.</text>
</comment>
<keyword evidence="5" id="KW-1185">Reference proteome</keyword>
<dbReference type="RefSeq" id="WP_346139092.1">
    <property type="nucleotide sequence ID" value="NZ_BAAASE010000010.1"/>
</dbReference>
<gene>
    <name evidence="4" type="ORF">GCM10010255_65990</name>
</gene>
<dbReference type="Gene3D" id="3.30.370.10">
    <property type="entry name" value="Barstar-like"/>
    <property type="match status" value="1"/>
</dbReference>
<comment type="similarity">
    <text evidence="1">Belongs to the barstar family.</text>
</comment>
<evidence type="ECO:0000259" key="3">
    <source>
        <dbReference type="Pfam" id="PF01337"/>
    </source>
</evidence>
<dbReference type="Proteomes" id="UP001499986">
    <property type="component" value="Unassembled WGS sequence"/>
</dbReference>
<feature type="domain" description="Barstar (barnase inhibitor)" evidence="3">
    <location>
        <begin position="237"/>
        <end position="305"/>
    </location>
</feature>
<dbReference type="Pfam" id="PF01337">
    <property type="entry name" value="Barstar"/>
    <property type="match status" value="1"/>
</dbReference>
<evidence type="ECO:0000256" key="2">
    <source>
        <dbReference type="SAM" id="MobiDB-lite"/>
    </source>
</evidence>
<protein>
    <submittedName>
        <fullName evidence="4">Barstar family protein</fullName>
    </submittedName>
</protein>
<organism evidence="4 5">
    <name type="scientific">Streptomyces coeruleofuscus</name>
    <dbReference type="NCBI Taxonomy" id="66879"/>
    <lineage>
        <taxon>Bacteria</taxon>
        <taxon>Bacillati</taxon>
        <taxon>Actinomycetota</taxon>
        <taxon>Actinomycetes</taxon>
        <taxon>Kitasatosporales</taxon>
        <taxon>Streptomycetaceae</taxon>
        <taxon>Streptomyces</taxon>
    </lineage>
</organism>
<dbReference type="InterPro" id="IPR000468">
    <property type="entry name" value="Barstar"/>
</dbReference>
<reference evidence="5" key="1">
    <citation type="journal article" date="2019" name="Int. J. Syst. Evol. Microbiol.">
        <title>The Global Catalogue of Microorganisms (GCM) 10K type strain sequencing project: providing services to taxonomists for standard genome sequencing and annotation.</title>
        <authorList>
            <consortium name="The Broad Institute Genomics Platform"/>
            <consortium name="The Broad Institute Genome Sequencing Center for Infectious Disease"/>
            <person name="Wu L."/>
            <person name="Ma J."/>
        </authorList>
    </citation>
    <scope>NUCLEOTIDE SEQUENCE [LARGE SCALE GENOMIC DNA]</scope>
    <source>
        <strain evidence="5">JCM 4358</strain>
    </source>
</reference>
<sequence length="333" mass="36456">MGDRRTVRAGRTHLLSSGGRLSTHLRPGETETETETETEAVGWRVVTVRASVRSALSWGGAMRTSGLGGEGQKYALTSDEDDSDFWGFAHEAEGLFTPLPDEEGARRVHLAGCLPQGGLLRCVDHVGSRRAVAGNAWFELLDGDGATMGSYFVNEVTVIDVKPSASGAGLVDLTVTLWCENALPGAERPWELIRTGHLNNTGMWHELAPKDRHAWLSVALWSREYHRQGKPDAPAGQVFTLDGRHVVDRDTFYCAIGEAINGPGGYFGWNMDALDDCLRGGWGATTPFTLHWDSSAEARTRLAERVPVGDRELVLFDLLLEIFEERGVSVILR</sequence>
<feature type="region of interest" description="Disordered" evidence="2">
    <location>
        <begin position="1"/>
        <end position="37"/>
    </location>
</feature>
<name>A0ABP5W1T2_9ACTN</name>
<evidence type="ECO:0000313" key="4">
    <source>
        <dbReference type="EMBL" id="GAA2417587.1"/>
    </source>
</evidence>
<dbReference type="InterPro" id="IPR035905">
    <property type="entry name" value="Barstar-like_sf"/>
</dbReference>
<proteinExistence type="inferred from homology"/>
<dbReference type="SUPFAM" id="SSF52038">
    <property type="entry name" value="Barstar-related"/>
    <property type="match status" value="1"/>
</dbReference>